<feature type="transmembrane region" description="Helical" evidence="1">
    <location>
        <begin position="170"/>
        <end position="194"/>
    </location>
</feature>
<dbReference type="EMBL" id="JAANYN010000010">
    <property type="protein sequence ID" value="NHE59037.1"/>
    <property type="molecule type" value="Genomic_DNA"/>
</dbReference>
<keyword evidence="1" id="KW-0812">Transmembrane</keyword>
<evidence type="ECO:0000313" key="2">
    <source>
        <dbReference type="EMBL" id="NHE59037.1"/>
    </source>
</evidence>
<feature type="transmembrane region" description="Helical" evidence="1">
    <location>
        <begin position="43"/>
        <end position="63"/>
    </location>
</feature>
<accession>A0ABX0HBL8</accession>
<protein>
    <recommendedName>
        <fullName evidence="4">Prenyltransferase</fullName>
    </recommendedName>
</protein>
<organism evidence="2 3">
    <name type="scientific">Cyclobacterium plantarum</name>
    <dbReference type="NCBI Taxonomy" id="2716263"/>
    <lineage>
        <taxon>Bacteria</taxon>
        <taxon>Pseudomonadati</taxon>
        <taxon>Bacteroidota</taxon>
        <taxon>Cytophagia</taxon>
        <taxon>Cytophagales</taxon>
        <taxon>Cyclobacteriaceae</taxon>
        <taxon>Cyclobacterium</taxon>
    </lineage>
</organism>
<feature type="transmembrane region" description="Helical" evidence="1">
    <location>
        <begin position="215"/>
        <end position="234"/>
    </location>
</feature>
<dbReference type="Proteomes" id="UP000649799">
    <property type="component" value="Unassembled WGS sequence"/>
</dbReference>
<evidence type="ECO:0000256" key="1">
    <source>
        <dbReference type="SAM" id="Phobius"/>
    </source>
</evidence>
<keyword evidence="1" id="KW-1133">Transmembrane helix</keyword>
<keyword evidence="3" id="KW-1185">Reference proteome</keyword>
<sequence length="284" mass="32586">MSLIQKISLRFIDKANMLSLDVVAGACAGLFFFGDMMGLSLPLFLYILLGMAVWTIYTFDHLLDAKKIPQKALSRRHRYHQKHFNKLSLITAFISILGIVLALKWLSWDGLLGAGLLLITLIMIVIIGLRFAYVKLAVFKEAAIALLYVCGIVLVPFWQQDFGFESWNWLFYAAGYFALAWFNLVFLSYMDAALDKAQGHHSIMTVLGKKRTRQLLWGLVAFSLMYMLILFIILPSFYHRYTLIWGMMILIHAISFMEHPSNISSARRRLELSFSLPILLILFE</sequence>
<evidence type="ECO:0008006" key="4">
    <source>
        <dbReference type="Google" id="ProtNLM"/>
    </source>
</evidence>
<feature type="transmembrane region" description="Helical" evidence="1">
    <location>
        <begin position="240"/>
        <end position="259"/>
    </location>
</feature>
<feature type="transmembrane region" description="Helical" evidence="1">
    <location>
        <begin position="111"/>
        <end position="131"/>
    </location>
</feature>
<reference evidence="2 3" key="1">
    <citation type="submission" date="2020-03" db="EMBL/GenBank/DDBJ databases">
        <title>Cyclobacterium plantarum sp. nov., a marine bacterium isolated from a coastal-marine wetland.</title>
        <authorList>
            <person name="Sanchez-Porro C."/>
            <person name="Ventosa A."/>
            <person name="Amoozegar M."/>
        </authorList>
    </citation>
    <scope>NUCLEOTIDE SEQUENCE [LARGE SCALE GENOMIC DNA]</scope>
    <source>
        <strain evidence="2 3">GBPx2</strain>
    </source>
</reference>
<feature type="transmembrane region" description="Helical" evidence="1">
    <location>
        <begin position="138"/>
        <end position="158"/>
    </location>
</feature>
<proteinExistence type="predicted"/>
<name>A0ABX0HBL8_9BACT</name>
<gene>
    <name evidence="2" type="ORF">G9Q97_19700</name>
</gene>
<evidence type="ECO:0000313" key="3">
    <source>
        <dbReference type="Proteomes" id="UP000649799"/>
    </source>
</evidence>
<comment type="caution">
    <text evidence="2">The sequence shown here is derived from an EMBL/GenBank/DDBJ whole genome shotgun (WGS) entry which is preliminary data.</text>
</comment>
<feature type="transmembrane region" description="Helical" evidence="1">
    <location>
        <begin position="20"/>
        <end position="37"/>
    </location>
</feature>
<feature type="transmembrane region" description="Helical" evidence="1">
    <location>
        <begin position="84"/>
        <end position="105"/>
    </location>
</feature>
<keyword evidence="1" id="KW-0472">Membrane</keyword>